<protein>
    <submittedName>
        <fullName evidence="3">Unannotated protein</fullName>
    </submittedName>
</protein>
<keyword evidence="2" id="KW-0812">Transmembrane</keyword>
<feature type="region of interest" description="Disordered" evidence="1">
    <location>
        <begin position="17"/>
        <end position="44"/>
    </location>
</feature>
<reference evidence="3" key="1">
    <citation type="submission" date="2020-05" db="EMBL/GenBank/DDBJ databases">
        <authorList>
            <person name="Chiriac C."/>
            <person name="Salcher M."/>
            <person name="Ghai R."/>
            <person name="Kavagutti S V."/>
        </authorList>
    </citation>
    <scope>NUCLEOTIDE SEQUENCE</scope>
</reference>
<proteinExistence type="predicted"/>
<accession>A0A6J6NIH3</accession>
<dbReference type="Gene3D" id="2.60.40.10">
    <property type="entry name" value="Immunoglobulins"/>
    <property type="match status" value="1"/>
</dbReference>
<evidence type="ECO:0000256" key="2">
    <source>
        <dbReference type="SAM" id="Phobius"/>
    </source>
</evidence>
<evidence type="ECO:0000313" key="3">
    <source>
        <dbReference type="EMBL" id="CAB4684584.1"/>
    </source>
</evidence>
<keyword evidence="2" id="KW-1133">Transmembrane helix</keyword>
<organism evidence="3">
    <name type="scientific">freshwater metagenome</name>
    <dbReference type="NCBI Taxonomy" id="449393"/>
    <lineage>
        <taxon>unclassified sequences</taxon>
        <taxon>metagenomes</taxon>
        <taxon>ecological metagenomes</taxon>
    </lineage>
</organism>
<sequence length="382" mass="40583">MDIDDDDIQFDFFEDEPATTETSGSRVRMPRRQADRPRRRSVGPPRGGAPLLRLVLMVVFVVFLVLLFGLLVQSCASQSRHDAYAHYMSKVSAIAAQSVTSGKSVANILTTPGLSVTQIESKLRGIAQAEQQNVLAAEHLNPPGRLREINLHLIEALELRVSGTNGLADTFQSTAKNQTSSDSTLLATEAQRLLASDVVWDDLFKGPAIAQFQSDGVSGVNVPESHYIASADLVSEKSMGLVLQRIRGASTGGTPTGVHGTNIVDVKAEPGDHVLVAGTTNTVTATTTLAFTVDVADSGDSQEVQIAVTLTIDRSSADGGPIVKTQTIDVINPAQTVPVTFTDLGRVPFATATTVRVDVATVPGEKNRANNSAQFPVIFSLP</sequence>
<keyword evidence="2" id="KW-0472">Membrane</keyword>
<evidence type="ECO:0000256" key="1">
    <source>
        <dbReference type="SAM" id="MobiDB-lite"/>
    </source>
</evidence>
<dbReference type="EMBL" id="CAEZXP010000001">
    <property type="protein sequence ID" value="CAB4684584.1"/>
    <property type="molecule type" value="Genomic_DNA"/>
</dbReference>
<gene>
    <name evidence="3" type="ORF">UFOPK2399_00189</name>
</gene>
<dbReference type="AlphaFoldDB" id="A0A6J6NIH3"/>
<dbReference type="InterPro" id="IPR013783">
    <property type="entry name" value="Ig-like_fold"/>
</dbReference>
<feature type="transmembrane region" description="Helical" evidence="2">
    <location>
        <begin position="51"/>
        <end position="72"/>
    </location>
</feature>
<name>A0A6J6NIH3_9ZZZZ</name>